<evidence type="ECO:0000313" key="4">
    <source>
        <dbReference type="Proteomes" id="UP001437256"/>
    </source>
</evidence>
<gene>
    <name evidence="3" type="ORF">AAF712_012863</name>
</gene>
<keyword evidence="2" id="KW-0472">Membrane</keyword>
<feature type="transmembrane region" description="Helical" evidence="2">
    <location>
        <begin position="173"/>
        <end position="192"/>
    </location>
</feature>
<proteinExistence type="predicted"/>
<name>A0ABR2ZGD6_9AGAR</name>
<evidence type="ECO:0000256" key="2">
    <source>
        <dbReference type="SAM" id="Phobius"/>
    </source>
</evidence>
<dbReference type="Proteomes" id="UP001437256">
    <property type="component" value="Unassembled WGS sequence"/>
</dbReference>
<evidence type="ECO:0000313" key="3">
    <source>
        <dbReference type="EMBL" id="KAL0060358.1"/>
    </source>
</evidence>
<feature type="transmembrane region" description="Helical" evidence="2">
    <location>
        <begin position="143"/>
        <end position="167"/>
    </location>
</feature>
<accession>A0ABR2ZGD6</accession>
<feature type="region of interest" description="Disordered" evidence="1">
    <location>
        <begin position="245"/>
        <end position="265"/>
    </location>
</feature>
<comment type="caution">
    <text evidence="3">The sequence shown here is derived from an EMBL/GenBank/DDBJ whole genome shotgun (WGS) entry which is preliminary data.</text>
</comment>
<evidence type="ECO:0000256" key="1">
    <source>
        <dbReference type="SAM" id="MobiDB-lite"/>
    </source>
</evidence>
<feature type="transmembrane region" description="Helical" evidence="2">
    <location>
        <begin position="277"/>
        <end position="297"/>
    </location>
</feature>
<feature type="compositionally biased region" description="Basic and acidic residues" evidence="1">
    <location>
        <begin position="245"/>
        <end position="259"/>
    </location>
</feature>
<keyword evidence="4" id="KW-1185">Reference proteome</keyword>
<organism evidence="3 4">
    <name type="scientific">Marasmius tenuissimus</name>
    <dbReference type="NCBI Taxonomy" id="585030"/>
    <lineage>
        <taxon>Eukaryota</taxon>
        <taxon>Fungi</taxon>
        <taxon>Dikarya</taxon>
        <taxon>Basidiomycota</taxon>
        <taxon>Agaricomycotina</taxon>
        <taxon>Agaricomycetes</taxon>
        <taxon>Agaricomycetidae</taxon>
        <taxon>Agaricales</taxon>
        <taxon>Marasmiineae</taxon>
        <taxon>Marasmiaceae</taxon>
        <taxon>Marasmius</taxon>
    </lineage>
</organism>
<sequence>MAPSDNFGDTISNGIQDIAALLPLLGTEQSERHVGEALQNGYLYAAATPLSLFGSLGIVKVSFATLLATMTRLIYGGNWLNDAGFGTTGSVASMVTLERGTKRYGAEIQLERLIEEKHIDNPNMIKNIEWFGWKKGKSPYLSWNLCLVLTSALASIFALAPYVYLALHNPGNALVWIFPSLRAFGSCLLFLLKERHGKPLSNEEKGMLLEERLQKVREEKGMLLEDRIKKLLHLCTLPAPDLVDGHPEAEERRHQHGEDVEAQLPSDRAAHSPADPVLLILQVLLVVGMAMVVAGYVGCFNLVSQTSAKNGPYVSRGTNQDFTLVKLDSGTVKVNWAD</sequence>
<keyword evidence="2" id="KW-1133">Transmembrane helix</keyword>
<dbReference type="EMBL" id="JBBXMP010000180">
    <property type="protein sequence ID" value="KAL0060358.1"/>
    <property type="molecule type" value="Genomic_DNA"/>
</dbReference>
<protein>
    <submittedName>
        <fullName evidence="3">Uncharacterized protein</fullName>
    </submittedName>
</protein>
<reference evidence="3 4" key="1">
    <citation type="submission" date="2024-05" db="EMBL/GenBank/DDBJ databases">
        <title>A draft genome resource for the thread blight pathogen Marasmius tenuissimus strain MS-2.</title>
        <authorList>
            <person name="Yulfo-Soto G.E."/>
            <person name="Baruah I.K."/>
            <person name="Amoako-Attah I."/>
            <person name="Bukari Y."/>
            <person name="Meinhardt L.W."/>
            <person name="Bailey B.A."/>
            <person name="Cohen S.P."/>
        </authorList>
    </citation>
    <scope>NUCLEOTIDE SEQUENCE [LARGE SCALE GENOMIC DNA]</scope>
    <source>
        <strain evidence="3 4">MS-2</strain>
    </source>
</reference>
<feature type="transmembrane region" description="Helical" evidence="2">
    <location>
        <begin position="42"/>
        <end position="63"/>
    </location>
</feature>
<keyword evidence="2" id="KW-0812">Transmembrane</keyword>